<dbReference type="GO" id="GO:0015036">
    <property type="term" value="F:disulfide oxidoreductase activity"/>
    <property type="evidence" value="ECO:0007669"/>
    <property type="project" value="UniProtKB-ARBA"/>
</dbReference>
<dbReference type="AlphaFoldDB" id="A0A1S8YMJ9"/>
<dbReference type="InterPro" id="IPR013766">
    <property type="entry name" value="Thioredoxin_domain"/>
</dbReference>
<dbReference type="EMBL" id="MRUL01000004">
    <property type="protein sequence ID" value="OON40371.1"/>
    <property type="molecule type" value="Genomic_DNA"/>
</dbReference>
<organism evidence="7 8">
    <name type="scientific">Izhakiella australiensis</name>
    <dbReference type="NCBI Taxonomy" id="1926881"/>
    <lineage>
        <taxon>Bacteria</taxon>
        <taxon>Pseudomonadati</taxon>
        <taxon>Pseudomonadota</taxon>
        <taxon>Gammaproteobacteria</taxon>
        <taxon>Enterobacterales</taxon>
        <taxon>Erwiniaceae</taxon>
        <taxon>Izhakiella</taxon>
    </lineage>
</organism>
<dbReference type="STRING" id="1926881.BTJ39_08120"/>
<evidence type="ECO:0000313" key="8">
    <source>
        <dbReference type="Proteomes" id="UP000190667"/>
    </source>
</evidence>
<evidence type="ECO:0000256" key="1">
    <source>
        <dbReference type="ARBA" id="ARBA00022729"/>
    </source>
</evidence>
<dbReference type="Pfam" id="PF01323">
    <property type="entry name" value="DSBA"/>
    <property type="match status" value="1"/>
</dbReference>
<dbReference type="SUPFAM" id="SSF52833">
    <property type="entry name" value="Thioredoxin-like"/>
    <property type="match status" value="1"/>
</dbReference>
<dbReference type="InterPro" id="IPR036249">
    <property type="entry name" value="Thioredoxin-like_sf"/>
</dbReference>
<evidence type="ECO:0000259" key="6">
    <source>
        <dbReference type="PROSITE" id="PS51352"/>
    </source>
</evidence>
<proteinExistence type="predicted"/>
<dbReference type="Proteomes" id="UP000190667">
    <property type="component" value="Unassembled WGS sequence"/>
</dbReference>
<dbReference type="InterPro" id="IPR041205">
    <property type="entry name" value="ScsC_N"/>
</dbReference>
<dbReference type="Gene3D" id="3.40.30.10">
    <property type="entry name" value="Glutaredoxin"/>
    <property type="match status" value="1"/>
</dbReference>
<keyword evidence="2" id="KW-0560">Oxidoreductase</keyword>
<dbReference type="RefSeq" id="WP_078002181.1">
    <property type="nucleotide sequence ID" value="NZ_MRUL01000004.1"/>
</dbReference>
<reference evidence="7 8" key="1">
    <citation type="submission" date="2016-12" db="EMBL/GenBank/DDBJ databases">
        <title>Izhakiella australiana sp. nov. of genus Izhakiella isolated from Australian desert.</title>
        <authorList>
            <person name="Ji M."/>
        </authorList>
    </citation>
    <scope>NUCLEOTIDE SEQUENCE [LARGE SCALE GENOMIC DNA]</scope>
    <source>
        <strain evidence="7 8">D4N98</strain>
    </source>
</reference>
<dbReference type="PROSITE" id="PS00194">
    <property type="entry name" value="THIOREDOXIN_1"/>
    <property type="match status" value="1"/>
</dbReference>
<accession>A0A1S8YMJ9</accession>
<keyword evidence="1 5" id="KW-0732">Signal</keyword>
<protein>
    <submittedName>
        <fullName evidence="7">Copper resistance protein</fullName>
    </submittedName>
</protein>
<dbReference type="PROSITE" id="PS51352">
    <property type="entry name" value="THIOREDOXIN_2"/>
    <property type="match status" value="1"/>
</dbReference>
<sequence>MKKIVFALLLTSTQLMAATPPAFTPQQEARIRELIRETLVANPGILAEAADAYDKQSQQLQQQMLQQVVAANKDTLFHDAASPRMGAKNARLTMVLFTDYNCPYCKQLDPLLEKIVKTHPDVALILKPLPFRGESSMSAAQHALTVWKTQPDKFWALHQRLMAKKGVLDDASIKAAEQKAGVTPDVSSAASRSEIDQNLMLARKLGVQGTPATLIGDHLVSGAVPYEQLEAIVNAQLEQAGAAK</sequence>
<evidence type="ECO:0000313" key="7">
    <source>
        <dbReference type="EMBL" id="OON40371.1"/>
    </source>
</evidence>
<feature type="chain" id="PRO_5012820282" evidence="5">
    <location>
        <begin position="18"/>
        <end position="244"/>
    </location>
</feature>
<dbReference type="OrthoDB" id="9780340at2"/>
<comment type="caution">
    <text evidence="7">The sequence shown here is derived from an EMBL/GenBank/DDBJ whole genome shotgun (WGS) entry which is preliminary data.</text>
</comment>
<keyword evidence="3" id="KW-1015">Disulfide bond</keyword>
<evidence type="ECO:0000256" key="5">
    <source>
        <dbReference type="SAM" id="SignalP"/>
    </source>
</evidence>
<dbReference type="PANTHER" id="PTHR13887:SF14">
    <property type="entry name" value="DISULFIDE BOND FORMATION PROTEIN D"/>
    <property type="match status" value="1"/>
</dbReference>
<dbReference type="InterPro" id="IPR017937">
    <property type="entry name" value="Thioredoxin_CS"/>
</dbReference>
<name>A0A1S8YMJ9_9GAMM</name>
<dbReference type="CDD" id="cd03023">
    <property type="entry name" value="DsbA_Com1_like"/>
    <property type="match status" value="1"/>
</dbReference>
<feature type="domain" description="Thioredoxin" evidence="6">
    <location>
        <begin position="41"/>
        <end position="238"/>
    </location>
</feature>
<gene>
    <name evidence="7" type="ORF">BTJ39_08120</name>
</gene>
<evidence type="ECO:0000256" key="4">
    <source>
        <dbReference type="ARBA" id="ARBA00023284"/>
    </source>
</evidence>
<feature type="signal peptide" evidence="5">
    <location>
        <begin position="1"/>
        <end position="17"/>
    </location>
</feature>
<dbReference type="InterPro" id="IPR001853">
    <property type="entry name" value="DSBA-like_thioredoxin_dom"/>
</dbReference>
<dbReference type="PANTHER" id="PTHR13887">
    <property type="entry name" value="GLUTATHIONE S-TRANSFERASE KAPPA"/>
    <property type="match status" value="1"/>
</dbReference>
<evidence type="ECO:0000256" key="3">
    <source>
        <dbReference type="ARBA" id="ARBA00023157"/>
    </source>
</evidence>
<keyword evidence="4" id="KW-0676">Redox-active center</keyword>
<keyword evidence="8" id="KW-1185">Reference proteome</keyword>
<evidence type="ECO:0000256" key="2">
    <source>
        <dbReference type="ARBA" id="ARBA00023002"/>
    </source>
</evidence>
<dbReference type="Pfam" id="PF18312">
    <property type="entry name" value="ScsC_N"/>
    <property type="match status" value="1"/>
</dbReference>